<proteinExistence type="predicted"/>
<comment type="caution">
    <text evidence="1">The sequence shown here is derived from an EMBL/GenBank/DDBJ whole genome shotgun (WGS) entry which is preliminary data.</text>
</comment>
<protein>
    <submittedName>
        <fullName evidence="1">Uncharacterized protein</fullName>
    </submittedName>
</protein>
<reference evidence="1" key="2">
    <citation type="submission" date="2020-09" db="EMBL/GenBank/DDBJ databases">
        <authorList>
            <person name="Sun Q."/>
            <person name="Ohkuma M."/>
        </authorList>
    </citation>
    <scope>NUCLEOTIDE SEQUENCE</scope>
    <source>
        <strain evidence="1">JCM 14371</strain>
    </source>
</reference>
<dbReference type="EMBL" id="BMOE01000002">
    <property type="protein sequence ID" value="GGJ67798.1"/>
    <property type="molecule type" value="Genomic_DNA"/>
</dbReference>
<organism evidence="1 2">
    <name type="scientific">Deinococcus aquiradiocola</name>
    <dbReference type="NCBI Taxonomy" id="393059"/>
    <lineage>
        <taxon>Bacteria</taxon>
        <taxon>Thermotogati</taxon>
        <taxon>Deinococcota</taxon>
        <taxon>Deinococci</taxon>
        <taxon>Deinococcales</taxon>
        <taxon>Deinococcaceae</taxon>
        <taxon>Deinococcus</taxon>
    </lineage>
</organism>
<keyword evidence="2" id="KW-1185">Reference proteome</keyword>
<gene>
    <name evidence="1" type="ORF">GCM10008939_10160</name>
</gene>
<dbReference type="AlphaFoldDB" id="A0A917P9M6"/>
<name>A0A917P9M6_9DEIO</name>
<dbReference type="RefSeq" id="WP_188961180.1">
    <property type="nucleotide sequence ID" value="NZ_BMOE01000002.1"/>
</dbReference>
<evidence type="ECO:0000313" key="1">
    <source>
        <dbReference type="EMBL" id="GGJ67798.1"/>
    </source>
</evidence>
<reference evidence="1" key="1">
    <citation type="journal article" date="2014" name="Int. J. Syst. Evol. Microbiol.">
        <title>Complete genome sequence of Corynebacterium casei LMG S-19264T (=DSM 44701T), isolated from a smear-ripened cheese.</title>
        <authorList>
            <consortium name="US DOE Joint Genome Institute (JGI-PGF)"/>
            <person name="Walter F."/>
            <person name="Albersmeier A."/>
            <person name="Kalinowski J."/>
            <person name="Ruckert C."/>
        </authorList>
    </citation>
    <scope>NUCLEOTIDE SEQUENCE</scope>
    <source>
        <strain evidence="1">JCM 14371</strain>
    </source>
</reference>
<dbReference type="Proteomes" id="UP000635726">
    <property type="component" value="Unassembled WGS sequence"/>
</dbReference>
<evidence type="ECO:0000313" key="2">
    <source>
        <dbReference type="Proteomes" id="UP000635726"/>
    </source>
</evidence>
<accession>A0A917P9M6</accession>
<sequence>MTVHDTSALHDPANRQAFETCIALTLQMVAAVEFGPATAGERPSRDMLLQCAVQVERNAREITVLSQSGGMDITALGERTYRQLASAQDDPLRVAYHALHSAAFLGLEHGATTAAMLATVAVALRVLAGQGATFVN</sequence>